<keyword evidence="5" id="KW-0498">Mitosis</keyword>
<accession>D4D248</accession>
<comment type="subcellular location">
    <subcellularLocation>
        <location evidence="2">Chromosome</location>
        <location evidence="2">Centromere</location>
        <location evidence="2">Kinetochore</location>
    </subcellularLocation>
    <subcellularLocation>
        <location evidence="1">Nucleus</location>
    </subcellularLocation>
</comment>
<proteinExistence type="predicted"/>
<evidence type="ECO:0000256" key="1">
    <source>
        <dbReference type="ARBA" id="ARBA00004123"/>
    </source>
</evidence>
<evidence type="ECO:0000256" key="2">
    <source>
        <dbReference type="ARBA" id="ARBA00004629"/>
    </source>
</evidence>
<dbReference type="AlphaFoldDB" id="D4D248"/>
<dbReference type="InterPro" id="IPR007128">
    <property type="entry name" value="PMF1/Nnf1"/>
</dbReference>
<keyword evidence="13" id="KW-1185">Reference proteome</keyword>
<feature type="compositionally biased region" description="Polar residues" evidence="11">
    <location>
        <begin position="1"/>
        <end position="17"/>
    </location>
</feature>
<evidence type="ECO:0000313" key="13">
    <source>
        <dbReference type="Proteomes" id="UP000008383"/>
    </source>
</evidence>
<dbReference type="PANTHER" id="PTHR15459">
    <property type="entry name" value="POLYAMINE-MODULATED FACTOR 1"/>
    <property type="match status" value="1"/>
</dbReference>
<evidence type="ECO:0000256" key="11">
    <source>
        <dbReference type="SAM" id="MobiDB-lite"/>
    </source>
</evidence>
<dbReference type="EMBL" id="ACYE01000063">
    <property type="protein sequence ID" value="EFE44076.1"/>
    <property type="molecule type" value="Genomic_DNA"/>
</dbReference>
<evidence type="ECO:0000256" key="8">
    <source>
        <dbReference type="ARBA" id="ARBA00023306"/>
    </source>
</evidence>
<keyword evidence="8" id="KW-0131">Cell cycle</keyword>
<feature type="region of interest" description="Disordered" evidence="11">
    <location>
        <begin position="1"/>
        <end position="39"/>
    </location>
</feature>
<dbReference type="PANTHER" id="PTHR15459:SF3">
    <property type="entry name" value="POLYAMINE-MODULATED FACTOR 1"/>
    <property type="match status" value="1"/>
</dbReference>
<dbReference type="Pfam" id="PF03980">
    <property type="entry name" value="Nnf1"/>
    <property type="match status" value="1"/>
</dbReference>
<dbReference type="KEGG" id="tve:TRV_01150"/>
<dbReference type="GO" id="GO:0000444">
    <property type="term" value="C:MIS12/MIND type complex"/>
    <property type="evidence" value="ECO:0007669"/>
    <property type="project" value="InterPro"/>
</dbReference>
<evidence type="ECO:0000256" key="9">
    <source>
        <dbReference type="ARBA" id="ARBA00023328"/>
    </source>
</evidence>
<dbReference type="GeneID" id="9582862"/>
<dbReference type="OrthoDB" id="18453at2759"/>
<dbReference type="GO" id="GO:0051301">
    <property type="term" value="P:cell division"/>
    <property type="evidence" value="ECO:0007669"/>
    <property type="project" value="UniProtKB-KW"/>
</dbReference>
<feature type="compositionally biased region" description="Pro residues" evidence="11">
    <location>
        <begin position="21"/>
        <end position="36"/>
    </location>
</feature>
<gene>
    <name evidence="12" type="ORF">TRV_01150</name>
</gene>
<keyword evidence="6" id="KW-0995">Kinetochore</keyword>
<organism evidence="12 13">
    <name type="scientific">Trichophyton verrucosum (strain HKI 0517)</name>
    <dbReference type="NCBI Taxonomy" id="663202"/>
    <lineage>
        <taxon>Eukaryota</taxon>
        <taxon>Fungi</taxon>
        <taxon>Dikarya</taxon>
        <taxon>Ascomycota</taxon>
        <taxon>Pezizomycotina</taxon>
        <taxon>Eurotiomycetes</taxon>
        <taxon>Eurotiomycetidae</taxon>
        <taxon>Onygenales</taxon>
        <taxon>Arthrodermataceae</taxon>
        <taxon>Trichophyton</taxon>
    </lineage>
</organism>
<evidence type="ECO:0000256" key="5">
    <source>
        <dbReference type="ARBA" id="ARBA00022776"/>
    </source>
</evidence>
<comment type="caution">
    <text evidence="12">The sequence shown here is derived from an EMBL/GenBank/DDBJ whole genome shotgun (WGS) entry which is preliminary data.</text>
</comment>
<reference evidence="13" key="1">
    <citation type="journal article" date="2011" name="Genome Biol.">
        <title>Comparative and functional genomics provide insights into the pathogenicity of dermatophytic fungi.</title>
        <authorList>
            <person name="Burmester A."/>
            <person name="Shelest E."/>
            <person name="Gloeckner G."/>
            <person name="Heddergott C."/>
            <person name="Schindler S."/>
            <person name="Staib P."/>
            <person name="Heidel A."/>
            <person name="Felder M."/>
            <person name="Petzold A."/>
            <person name="Szafranski K."/>
            <person name="Feuermann M."/>
            <person name="Pedruzzi I."/>
            <person name="Priebe S."/>
            <person name="Groth M."/>
            <person name="Winkler R."/>
            <person name="Li W."/>
            <person name="Kniemeyer O."/>
            <person name="Schroeckh V."/>
            <person name="Hertweck C."/>
            <person name="Hube B."/>
            <person name="White T.C."/>
            <person name="Platzer M."/>
            <person name="Guthke R."/>
            <person name="Heitman J."/>
            <person name="Woestemeyer J."/>
            <person name="Zipfel P.F."/>
            <person name="Monod M."/>
            <person name="Brakhage A.A."/>
        </authorList>
    </citation>
    <scope>NUCLEOTIDE SEQUENCE [LARGE SCALE GENOMIC DNA]</scope>
    <source>
        <strain evidence="13">HKI 0517</strain>
    </source>
</reference>
<sequence>MAASTSNSEPTSAAKQNEPQEPSPSPPPAAPVPLTPGPRASRLQQVFSQALLHTIRTNSYANFSACFPTPAKHVPRSLESVWRQLNAKLEESARAEFDDILHERGVVRRLNELDRLVGEAKLRRENGEGANSAPAHTLTAKELYQAHLAPILAKAQSSLETQTEEVQKKNTELASRIESQRQEIQQLLASLEAVVGDIQGAVKSMDEFDEDNTLRKEAEQMDEEIRSSQPS</sequence>
<dbReference type="GO" id="GO:0007059">
    <property type="term" value="P:chromosome segregation"/>
    <property type="evidence" value="ECO:0007669"/>
    <property type="project" value="TreeGrafter"/>
</dbReference>
<dbReference type="GO" id="GO:0005634">
    <property type="term" value="C:nucleus"/>
    <property type="evidence" value="ECO:0007669"/>
    <property type="project" value="UniProtKB-SubCell"/>
</dbReference>
<keyword evidence="7" id="KW-0539">Nucleus</keyword>
<evidence type="ECO:0000256" key="7">
    <source>
        <dbReference type="ARBA" id="ARBA00023242"/>
    </source>
</evidence>
<dbReference type="RefSeq" id="XP_003024687.1">
    <property type="nucleotide sequence ID" value="XM_003024641.1"/>
</dbReference>
<dbReference type="Proteomes" id="UP000008383">
    <property type="component" value="Unassembled WGS sequence"/>
</dbReference>
<name>D4D248_TRIVH</name>
<keyword evidence="9" id="KW-0137">Centromere</keyword>
<evidence type="ECO:0000313" key="12">
    <source>
        <dbReference type="EMBL" id="EFE44076.1"/>
    </source>
</evidence>
<protein>
    <recommendedName>
        <fullName evidence="14">MIND kinetochore complex component Nnf1</fullName>
    </recommendedName>
</protein>
<keyword evidence="3" id="KW-0158">Chromosome</keyword>
<feature type="coiled-coil region" evidence="10">
    <location>
        <begin position="152"/>
        <end position="194"/>
    </location>
</feature>
<keyword evidence="4" id="KW-0132">Cell division</keyword>
<evidence type="ECO:0000256" key="10">
    <source>
        <dbReference type="SAM" id="Coils"/>
    </source>
</evidence>
<evidence type="ECO:0008006" key="14">
    <source>
        <dbReference type="Google" id="ProtNLM"/>
    </source>
</evidence>
<evidence type="ECO:0000256" key="3">
    <source>
        <dbReference type="ARBA" id="ARBA00022454"/>
    </source>
</evidence>
<evidence type="ECO:0000256" key="4">
    <source>
        <dbReference type="ARBA" id="ARBA00022618"/>
    </source>
</evidence>
<evidence type="ECO:0000256" key="6">
    <source>
        <dbReference type="ARBA" id="ARBA00022838"/>
    </source>
</evidence>
<keyword evidence="10" id="KW-0175">Coiled coil</keyword>
<dbReference type="HOGENOM" id="CLU_064565_1_0_1"/>